<evidence type="ECO:0000313" key="3">
    <source>
        <dbReference type="EnsemblMetazoa" id="SMAR005243-PA"/>
    </source>
</evidence>
<feature type="repeat" description="ANK" evidence="1">
    <location>
        <begin position="1052"/>
        <end position="1085"/>
    </location>
</feature>
<evidence type="ECO:0000256" key="1">
    <source>
        <dbReference type="PROSITE-ProRule" id="PRU00023"/>
    </source>
</evidence>
<dbReference type="Gene3D" id="1.25.40.20">
    <property type="entry name" value="Ankyrin repeat-containing domain"/>
    <property type="match status" value="5"/>
</dbReference>
<feature type="compositionally biased region" description="Polar residues" evidence="2">
    <location>
        <begin position="1636"/>
        <end position="1650"/>
    </location>
</feature>
<proteinExistence type="predicted"/>
<feature type="compositionally biased region" description="Basic and acidic residues" evidence="2">
    <location>
        <begin position="1573"/>
        <end position="1585"/>
    </location>
</feature>
<feature type="compositionally biased region" description="Basic and acidic residues" evidence="2">
    <location>
        <begin position="1227"/>
        <end position="1244"/>
    </location>
</feature>
<dbReference type="SUPFAM" id="SSF48403">
    <property type="entry name" value="Ankyrin repeat"/>
    <property type="match status" value="2"/>
</dbReference>
<feature type="compositionally biased region" description="Basic and acidic residues" evidence="2">
    <location>
        <begin position="1507"/>
        <end position="1564"/>
    </location>
</feature>
<dbReference type="SMART" id="SM00248">
    <property type="entry name" value="ANK"/>
    <property type="match status" value="11"/>
</dbReference>
<feature type="compositionally biased region" description="Low complexity" evidence="2">
    <location>
        <begin position="1319"/>
        <end position="1344"/>
    </location>
</feature>
<feature type="compositionally biased region" description="Polar residues" evidence="2">
    <location>
        <begin position="1367"/>
        <end position="1432"/>
    </location>
</feature>
<feature type="compositionally biased region" description="Basic and acidic residues" evidence="2">
    <location>
        <begin position="1433"/>
        <end position="1446"/>
    </location>
</feature>
<dbReference type="PANTHER" id="PTHR24172">
    <property type="entry name" value="ANK_REP_REGION DOMAIN-CONTAINING PROTEIN"/>
    <property type="match status" value="1"/>
</dbReference>
<feature type="compositionally biased region" description="Basic and acidic residues" evidence="2">
    <location>
        <begin position="1261"/>
        <end position="1306"/>
    </location>
</feature>
<feature type="compositionally biased region" description="Low complexity" evidence="2">
    <location>
        <begin position="1600"/>
        <end position="1618"/>
    </location>
</feature>
<feature type="repeat" description="ANK" evidence="1">
    <location>
        <begin position="642"/>
        <end position="676"/>
    </location>
</feature>
<sequence length="1650" mass="185480">CCLEEAGRKKKSQPGYKAWVGTGLSSYHTAKFAIIRPADAIPRRSQNSDEDFVLDRGTLSLCPQKELFTSDYNDFASRLTLCLKVKRTMTSRRREQINHSNQEHLKCNKEKKIPHPIIMSTPGTSDDSIKIWLKTGDIEKLEEAVINGYGDQLRNKTSRIPKINHFLKQVPHFQSKIDAIHEAVAQGKLREVQSLLDRKKLAMCRSQTGASPLHTAVLNNQTSIAKYILEKFPTAIQARDNQGRTALHYAAVTSDEGEMYKILLEYGADKKATDMRGKIPEYYLQNPEEMPLKNLRDGAISKVTRRNDKRNDRGRNTDTTSIPSKIEVRMLIQKADLNKLEAIVLNGYGDRLLGESSVNSRVKEFLDQVPEFMIKVANLHTAAVEGSLRDVRNLLDRRTLAIARDPYGANVLHRSVVHNHHNIVKYLVHNYPETINTTDFDGRTPLHYSVAVEDERIYKTLIGAGADESIKDNKGNTAIYYKEHPEELDLLEMQNRINRMRSRMQAIKKSSSNHRQRYGGGLRVTRANIRKWIHAEDLEKLNQVVFEGHGTKLLVETSSSAKVKEFLKTVPNLIGTIRDVNQAAQEGNLAQLQEITDNKQLFLSKDIAGISPLHRAVIMGHRDISKYIVQECPDSVKAKDHEGKTPLHYAAALPKDDNFIYNMLLEAGGDIQQLDEKGKSPEYYQQHPAEAELRATMIKINRKLPEIHVSSYTTQRRTKPPSTLRVTKNSNKSLRGIDFNTLSPEHVTKLISKGDVDKLEQLVLEGYGKKLYGKTSWIEDVRNFLKKVPAYMDRIYAVHKATAKGDLRQVEELMDNKKLVIAKDERGLTPLHRAVKYGKTDIVKYMLQMYPEAVHVKDKEGRTPLHLAGMYKDRNVEYKLLENFGSDVTLVDSKSKTPQEYQQSNMKLEVMTPQSVDDNEEKEKPNDLTAEELEDENNINQWIANDDLDRLEQLIVDGKGDLLLGKSSSKEKTKDFLECVPTTMGKIRAIHNATVENDLRGLQSLLDKRVYASSRDSFGACPLHIALLHGHSDVIRYLGNGFPASLNVQDIDGRTPLHYAAVANDEGMSYRFLHKHGADPNIKDKSGSTPGHYLRGRAGALALDDLLKRYEEKKIPPRPPSVQTWQRPPTAEILRALTPDEEENENDESTATLTETQTQDESETHFDASPLTEDTKSDELAIASEETQSNDEQKDELNPENDKTKIDTDQAVDETPVTNTEEIAQESMEKSEEPLQESMEKSEEPPQEANEEAAQQPAQETSEKGIEEQPHEAPEEQTQKAKEEETEEPPEKDIEEQPQKTIKEATADTPQEETEETLQEATGETSQEATTETPQEGPGETPQETTEETPQETTEETPQEATGETLQEATGETPQEATVETPQEATGETPQEATVETPQEATGETPQEATVETPQEATVETPQKATVETPQEATRETPQEATRETPLEATVETPQEATRETPLEANKNLPKEISDKVINETSEEPSEKLTDENQTAESTELAAEPESVEKEPSTDDNNKKNEAHIAEVHKEQNEENVEESSKEMTEEVLKTNDDDHNTEIKVNEDTTEGNIENEPKQTADAKSEQNETATTEEETEEHITTAAMETLNEESIAATETKSATEETAETEAGHETPTKTNDNSKVMTQNTLD</sequence>
<dbReference type="PhylomeDB" id="T1IVP2"/>
<dbReference type="EnsemblMetazoa" id="SMAR005243-RA">
    <property type="protein sequence ID" value="SMAR005243-PA"/>
    <property type="gene ID" value="SMAR005243"/>
</dbReference>
<feature type="compositionally biased region" description="Polar residues" evidence="2">
    <location>
        <begin position="1149"/>
        <end position="1159"/>
    </location>
</feature>
<feature type="repeat" description="ANK" evidence="1">
    <location>
        <begin position="242"/>
        <end position="275"/>
    </location>
</feature>
<evidence type="ECO:0000313" key="4">
    <source>
        <dbReference type="Proteomes" id="UP000014500"/>
    </source>
</evidence>
<feature type="region of interest" description="Disordered" evidence="2">
    <location>
        <begin position="895"/>
        <end position="925"/>
    </location>
</feature>
<dbReference type="PANTHER" id="PTHR24172:SF4">
    <property type="entry name" value="ANK_REP_REGION DOMAIN-CONTAINING PROTEIN"/>
    <property type="match status" value="1"/>
</dbReference>
<protein>
    <submittedName>
        <fullName evidence="3">Uncharacterized protein</fullName>
    </submittedName>
</protein>
<dbReference type="InterPro" id="IPR002110">
    <property type="entry name" value="Ankyrin_rpt"/>
</dbReference>
<dbReference type="PROSITE" id="PS50088">
    <property type="entry name" value="ANK_REPEAT"/>
    <property type="match status" value="7"/>
</dbReference>
<dbReference type="Pfam" id="PF12796">
    <property type="entry name" value="Ank_2"/>
    <property type="match status" value="5"/>
</dbReference>
<feature type="repeat" description="ANK" evidence="1">
    <location>
        <begin position="860"/>
        <end position="893"/>
    </location>
</feature>
<dbReference type="EMBL" id="JH431589">
    <property type="status" value="NOT_ANNOTATED_CDS"/>
    <property type="molecule type" value="Genomic_DNA"/>
</dbReference>
<dbReference type="Proteomes" id="UP000014500">
    <property type="component" value="Unassembled WGS sequence"/>
</dbReference>
<dbReference type="eggNOG" id="KOG4177">
    <property type="taxonomic scope" value="Eukaryota"/>
</dbReference>
<reference evidence="3" key="2">
    <citation type="submission" date="2015-02" db="UniProtKB">
        <authorList>
            <consortium name="EnsemblMetazoa"/>
        </authorList>
    </citation>
    <scope>IDENTIFICATION</scope>
</reference>
<keyword evidence="1" id="KW-0040">ANK repeat</keyword>
<dbReference type="HOGENOM" id="CLU_242524_0_0_1"/>
<dbReference type="InterPro" id="IPR036770">
    <property type="entry name" value="Ankyrin_rpt-contain_sf"/>
</dbReference>
<feature type="compositionally biased region" description="Basic and acidic residues" evidence="2">
    <location>
        <begin position="1469"/>
        <end position="1478"/>
    </location>
</feature>
<feature type="compositionally biased region" description="Acidic residues" evidence="2">
    <location>
        <begin position="1345"/>
        <end position="1358"/>
    </location>
</feature>
<feature type="compositionally biased region" description="Acidic residues" evidence="2">
    <location>
        <begin position="1139"/>
        <end position="1148"/>
    </location>
</feature>
<feature type="repeat" description="ANK" evidence="1">
    <location>
        <begin position="826"/>
        <end position="848"/>
    </location>
</feature>
<dbReference type="OMA" id="NMHERYH"/>
<feature type="region of interest" description="Disordered" evidence="2">
    <location>
        <begin position="1137"/>
        <end position="1650"/>
    </location>
</feature>
<name>T1IVP2_STRMM</name>
<accession>T1IVP2</accession>
<dbReference type="STRING" id="126957.T1IVP2"/>
<feature type="repeat" description="ANK" evidence="1">
    <location>
        <begin position="208"/>
        <end position="231"/>
    </location>
</feature>
<feature type="compositionally biased region" description="Basic and acidic residues" evidence="2">
    <location>
        <begin position="1191"/>
        <end position="1208"/>
    </location>
</feature>
<keyword evidence="4" id="KW-1185">Reference proteome</keyword>
<feature type="repeat" description="ANK" evidence="1">
    <location>
        <begin position="441"/>
        <end position="473"/>
    </location>
</feature>
<feature type="compositionally biased region" description="Polar residues" evidence="2">
    <location>
        <begin position="896"/>
        <end position="916"/>
    </location>
</feature>
<evidence type="ECO:0000256" key="2">
    <source>
        <dbReference type="SAM" id="MobiDB-lite"/>
    </source>
</evidence>
<reference evidence="4" key="1">
    <citation type="submission" date="2011-05" db="EMBL/GenBank/DDBJ databases">
        <authorList>
            <person name="Richards S.R."/>
            <person name="Qu J."/>
            <person name="Jiang H."/>
            <person name="Jhangiani S.N."/>
            <person name="Agravi P."/>
            <person name="Goodspeed R."/>
            <person name="Gross S."/>
            <person name="Mandapat C."/>
            <person name="Jackson L."/>
            <person name="Mathew T."/>
            <person name="Pu L."/>
            <person name="Thornton R."/>
            <person name="Saada N."/>
            <person name="Wilczek-Boney K.B."/>
            <person name="Lee S."/>
            <person name="Kovar C."/>
            <person name="Wu Y."/>
            <person name="Scherer S.E."/>
            <person name="Worley K.C."/>
            <person name="Muzny D.M."/>
            <person name="Gibbs R."/>
        </authorList>
    </citation>
    <scope>NUCLEOTIDE SEQUENCE</scope>
    <source>
        <strain evidence="4">Brora</strain>
    </source>
</reference>
<dbReference type="PROSITE" id="PS50297">
    <property type="entry name" value="ANK_REP_REGION"/>
    <property type="match status" value="7"/>
</dbReference>
<organism evidence="3 4">
    <name type="scientific">Strigamia maritima</name>
    <name type="common">European centipede</name>
    <name type="synonym">Geophilus maritimus</name>
    <dbReference type="NCBI Taxonomy" id="126957"/>
    <lineage>
        <taxon>Eukaryota</taxon>
        <taxon>Metazoa</taxon>
        <taxon>Ecdysozoa</taxon>
        <taxon>Arthropoda</taxon>
        <taxon>Myriapoda</taxon>
        <taxon>Chilopoda</taxon>
        <taxon>Pleurostigmophora</taxon>
        <taxon>Geophilomorpha</taxon>
        <taxon>Linotaeniidae</taxon>
        <taxon>Strigamia</taxon>
    </lineage>
</organism>